<gene>
    <name evidence="2" type="ORF">NIIDMKKI_12720</name>
    <name evidence="3" type="ORF">NIIDMKKI_12810</name>
    <name evidence="4" type="ORF">NIIDMKKI_23350</name>
    <name evidence="5" type="ORF">NIIDMKKI_46290</name>
    <name evidence="6" type="ORF">NIIDMKKI_46320</name>
    <name evidence="7" type="ORF">NIIDMKKI_67310</name>
    <name evidence="8" type="ORF">NIIDMKKI_68620</name>
</gene>
<reference evidence="5 9" key="1">
    <citation type="submission" date="2020-07" db="EMBL/GenBank/DDBJ databases">
        <title>Mycobacterium kansasii (former subtype) with zoonotic potential isolated from diseased indoor pet cat, Japan.</title>
        <authorList>
            <person name="Fukano H."/>
            <person name="Terazono T."/>
            <person name="Hoshino Y."/>
        </authorList>
    </citation>
    <scope>NUCLEOTIDE SEQUENCE [LARGE SCALE GENOMIC DNA]</scope>
    <source>
        <strain evidence="5 9">Kuro-I</strain>
    </source>
</reference>
<evidence type="ECO:0000313" key="9">
    <source>
        <dbReference type="Proteomes" id="UP000516380"/>
    </source>
</evidence>
<dbReference type="Proteomes" id="UP000516380">
    <property type="component" value="Chromosome"/>
</dbReference>
<evidence type="ECO:0000256" key="1">
    <source>
        <dbReference type="SAM" id="MobiDB-lite"/>
    </source>
</evidence>
<evidence type="ECO:0000313" key="2">
    <source>
        <dbReference type="EMBL" id="BCI86066.1"/>
    </source>
</evidence>
<evidence type="ECO:0000313" key="7">
    <source>
        <dbReference type="EMBL" id="BCI91525.1"/>
    </source>
</evidence>
<evidence type="ECO:0000313" key="6">
    <source>
        <dbReference type="EMBL" id="BCI89426.1"/>
    </source>
</evidence>
<dbReference type="AlphaFoldDB" id="A0A7G1IGX8"/>
<feature type="region of interest" description="Disordered" evidence="1">
    <location>
        <begin position="1"/>
        <end position="31"/>
    </location>
</feature>
<accession>A0A7G1IGX8</accession>
<dbReference type="EMBL" id="AP023343">
    <property type="protein sequence ID" value="BCI87129.1"/>
    <property type="molecule type" value="Genomic_DNA"/>
</dbReference>
<sequence>MTLADTAAVAVADDGNVGSGKGPREKRPKRRTFTAEYKLGILEQYELLTEPGARGRCCARRVCTPRTSPSGSGCVTLER</sequence>
<dbReference type="EMBL" id="AP023343">
    <property type="protein sequence ID" value="BCI91656.1"/>
    <property type="molecule type" value="Genomic_DNA"/>
</dbReference>
<organism evidence="5 9">
    <name type="scientific">Mycobacterium kansasii</name>
    <dbReference type="NCBI Taxonomy" id="1768"/>
    <lineage>
        <taxon>Bacteria</taxon>
        <taxon>Bacillati</taxon>
        <taxon>Actinomycetota</taxon>
        <taxon>Actinomycetes</taxon>
        <taxon>Mycobacteriales</taxon>
        <taxon>Mycobacteriaceae</taxon>
        <taxon>Mycobacterium</taxon>
    </lineage>
</organism>
<dbReference type="EMBL" id="AP023343">
    <property type="protein sequence ID" value="BCI86066.1"/>
    <property type="molecule type" value="Genomic_DNA"/>
</dbReference>
<evidence type="ECO:0000313" key="3">
    <source>
        <dbReference type="EMBL" id="BCI86075.1"/>
    </source>
</evidence>
<name>A0A7G1IGX8_MYCKA</name>
<dbReference type="EMBL" id="AP023343">
    <property type="protein sequence ID" value="BCI91525.1"/>
    <property type="molecule type" value="Genomic_DNA"/>
</dbReference>
<evidence type="ECO:0000313" key="5">
    <source>
        <dbReference type="EMBL" id="BCI89423.1"/>
    </source>
</evidence>
<keyword evidence="9" id="KW-1185">Reference proteome</keyword>
<evidence type="ECO:0000313" key="8">
    <source>
        <dbReference type="EMBL" id="BCI91656.1"/>
    </source>
</evidence>
<feature type="compositionally biased region" description="Low complexity" evidence="1">
    <location>
        <begin position="1"/>
        <end position="16"/>
    </location>
</feature>
<proteinExistence type="predicted"/>
<dbReference type="EMBL" id="AP023343">
    <property type="protein sequence ID" value="BCI89423.1"/>
    <property type="molecule type" value="Genomic_DNA"/>
</dbReference>
<protein>
    <submittedName>
        <fullName evidence="5">Uncharacterized protein</fullName>
    </submittedName>
</protein>
<dbReference type="EMBL" id="AP023343">
    <property type="protein sequence ID" value="BCI89426.1"/>
    <property type="molecule type" value="Genomic_DNA"/>
</dbReference>
<evidence type="ECO:0000313" key="4">
    <source>
        <dbReference type="EMBL" id="BCI87129.1"/>
    </source>
</evidence>
<dbReference type="EMBL" id="AP023343">
    <property type="protein sequence ID" value="BCI86075.1"/>
    <property type="molecule type" value="Genomic_DNA"/>
</dbReference>